<keyword evidence="4 6" id="KW-1133">Transmembrane helix</keyword>
<dbReference type="OrthoDB" id="9803381at2"/>
<keyword evidence="9" id="KW-1185">Reference proteome</keyword>
<evidence type="ECO:0000256" key="3">
    <source>
        <dbReference type="ARBA" id="ARBA00022692"/>
    </source>
</evidence>
<evidence type="ECO:0000256" key="1">
    <source>
        <dbReference type="ARBA" id="ARBA00004651"/>
    </source>
</evidence>
<feature type="transmembrane region" description="Helical" evidence="6">
    <location>
        <begin position="296"/>
        <end position="316"/>
    </location>
</feature>
<keyword evidence="3 6" id="KW-0812">Transmembrane</keyword>
<feature type="domain" description="Type II secretion system protein GspF" evidence="7">
    <location>
        <begin position="156"/>
        <end position="280"/>
    </location>
</feature>
<reference evidence="8 9" key="1">
    <citation type="submission" date="2018-08" db="EMBL/GenBank/DDBJ databases">
        <title>Erythrobacter zhengii sp.nov., a bacterium isolated from deep-sea sediment.</title>
        <authorList>
            <person name="Fang C."/>
            <person name="Wu Y.-H."/>
            <person name="Sun C."/>
            <person name="Wang H."/>
            <person name="Cheng H."/>
            <person name="Meng F.-X."/>
            <person name="Wang C.-S."/>
            <person name="Xu X.-W."/>
        </authorList>
    </citation>
    <scope>NUCLEOTIDE SEQUENCE [LARGE SCALE GENOMIC DNA]</scope>
    <source>
        <strain evidence="8 9">CCTCC AB 2015396</strain>
    </source>
</reference>
<evidence type="ECO:0000256" key="5">
    <source>
        <dbReference type="ARBA" id="ARBA00023136"/>
    </source>
</evidence>
<dbReference type="Gene3D" id="1.20.81.30">
    <property type="entry name" value="Type II secretion system (T2SS), domain F"/>
    <property type="match status" value="1"/>
</dbReference>
<evidence type="ECO:0000259" key="7">
    <source>
        <dbReference type="Pfam" id="PF00482"/>
    </source>
</evidence>
<feature type="transmembrane region" description="Helical" evidence="6">
    <location>
        <begin position="96"/>
        <end position="113"/>
    </location>
</feature>
<accession>A0A3A1P1R3</accession>
<dbReference type="Proteomes" id="UP000265366">
    <property type="component" value="Unassembled WGS sequence"/>
</dbReference>
<feature type="transmembrane region" description="Helical" evidence="6">
    <location>
        <begin position="119"/>
        <end position="141"/>
    </location>
</feature>
<dbReference type="PANTHER" id="PTHR35007:SF1">
    <property type="entry name" value="PILUS ASSEMBLY PROTEIN"/>
    <property type="match status" value="1"/>
</dbReference>
<dbReference type="AlphaFoldDB" id="A0A3A1P1R3"/>
<evidence type="ECO:0000256" key="6">
    <source>
        <dbReference type="SAM" id="Phobius"/>
    </source>
</evidence>
<comment type="subcellular location">
    <subcellularLocation>
        <location evidence="1">Cell membrane</location>
        <topology evidence="1">Multi-pass membrane protein</topology>
    </subcellularLocation>
</comment>
<gene>
    <name evidence="8" type="ORF">D2V17_13585</name>
</gene>
<dbReference type="PANTHER" id="PTHR35007">
    <property type="entry name" value="INTEGRAL MEMBRANE PROTEIN-RELATED"/>
    <property type="match status" value="1"/>
</dbReference>
<dbReference type="Pfam" id="PF00482">
    <property type="entry name" value="T2SSF"/>
    <property type="match status" value="1"/>
</dbReference>
<organism evidence="8 9">
    <name type="scientific">Aurantiacibacter xanthus</name>
    <dbReference type="NCBI Taxonomy" id="1784712"/>
    <lineage>
        <taxon>Bacteria</taxon>
        <taxon>Pseudomonadati</taxon>
        <taxon>Pseudomonadota</taxon>
        <taxon>Alphaproteobacteria</taxon>
        <taxon>Sphingomonadales</taxon>
        <taxon>Erythrobacteraceae</taxon>
        <taxon>Aurantiacibacter</taxon>
    </lineage>
</organism>
<keyword evidence="2" id="KW-1003">Cell membrane</keyword>
<evidence type="ECO:0000256" key="4">
    <source>
        <dbReference type="ARBA" id="ARBA00022989"/>
    </source>
</evidence>
<dbReference type="InterPro" id="IPR042094">
    <property type="entry name" value="T2SS_GspF_sf"/>
</dbReference>
<evidence type="ECO:0000256" key="2">
    <source>
        <dbReference type="ARBA" id="ARBA00022475"/>
    </source>
</evidence>
<feature type="transmembrane region" description="Helical" evidence="6">
    <location>
        <begin position="264"/>
        <end position="284"/>
    </location>
</feature>
<comment type="caution">
    <text evidence="8">The sequence shown here is derived from an EMBL/GenBank/DDBJ whole genome shotgun (WGS) entry which is preliminary data.</text>
</comment>
<sequence>MNILQLLLVGTGLMTLMVLGYLLLAGPNPAKESARRLQAVRYRHSESTTDKVESQLKKAIAARRPKAYRIAGSGSRGEALALRLARTGMSWTVTQYIYASIGLAVILAGLFYLQTGAALLALGLGLMLGAGIPHLVVSHFIKRRINQFTAKFPDAIELLVRGLRSGLPVSETLSVVATEVPGPVGAEFRSVVERIKIGRTMEEALQETADKLNTPEFQFFVITLAIQRETGGNLAETLSNLSDVLRKRAQMKLKINAMSSESKASAYIVGALPFIVFILIYWINPGYIGGFFTEDRLIVTGIGGLIWMTIGGFIMAKMVSFEI</sequence>
<name>A0A3A1P1R3_9SPHN</name>
<dbReference type="GO" id="GO:0005886">
    <property type="term" value="C:plasma membrane"/>
    <property type="evidence" value="ECO:0007669"/>
    <property type="project" value="UniProtKB-SubCell"/>
</dbReference>
<keyword evidence="5 6" id="KW-0472">Membrane</keyword>
<evidence type="ECO:0000313" key="9">
    <source>
        <dbReference type="Proteomes" id="UP000265366"/>
    </source>
</evidence>
<feature type="transmembrane region" description="Helical" evidence="6">
    <location>
        <begin position="6"/>
        <end position="26"/>
    </location>
</feature>
<dbReference type="InterPro" id="IPR018076">
    <property type="entry name" value="T2SS_GspF_dom"/>
</dbReference>
<evidence type="ECO:0000313" key="8">
    <source>
        <dbReference type="EMBL" id="RIV83222.1"/>
    </source>
</evidence>
<proteinExistence type="predicted"/>
<protein>
    <submittedName>
        <fullName evidence="8">Pilus assembly protein TadB</fullName>
    </submittedName>
</protein>
<dbReference type="EMBL" id="QXFM01000113">
    <property type="protein sequence ID" value="RIV83222.1"/>
    <property type="molecule type" value="Genomic_DNA"/>
</dbReference>
<dbReference type="RefSeq" id="WP_119593341.1">
    <property type="nucleotide sequence ID" value="NZ_QXFM01000113.1"/>
</dbReference>